<evidence type="ECO:0000256" key="2">
    <source>
        <dbReference type="ARBA" id="ARBA00022730"/>
    </source>
</evidence>
<reference evidence="9" key="1">
    <citation type="journal article" date="2015" name="ISME J.">
        <title>Aquifer environment selects for microbial species cohorts in sediment and groundwater.</title>
        <authorList>
            <person name="Hug L.A."/>
            <person name="Thomas B.C."/>
            <person name="Brown C.T."/>
            <person name="Frischkorn K.R."/>
            <person name="Williams K.H."/>
            <person name="Tringe S.G."/>
            <person name="Banfield J.F."/>
        </authorList>
    </citation>
    <scope>NUCLEOTIDE SEQUENCE</scope>
</reference>
<dbReference type="InterPro" id="IPR057268">
    <property type="entry name" value="Ribosomal_L18"/>
</dbReference>
<dbReference type="PANTHER" id="PTHR12899:SF3">
    <property type="entry name" value="LARGE RIBOSOMAL SUBUNIT PROTEIN UL18M"/>
    <property type="match status" value="1"/>
</dbReference>
<dbReference type="GO" id="GO:0022625">
    <property type="term" value="C:cytosolic large ribosomal subunit"/>
    <property type="evidence" value="ECO:0007669"/>
    <property type="project" value="TreeGrafter"/>
</dbReference>
<comment type="subunit">
    <text evidence="7">Part of the 50S ribosomal subunit; part of the 5S rRNA/L5/L18/L25 subcomplex. Contacts the 5S and 23S rRNAs.</text>
</comment>
<gene>
    <name evidence="7" type="primary">rplR</name>
</gene>
<evidence type="ECO:0000256" key="1">
    <source>
        <dbReference type="ARBA" id="ARBA00007116"/>
    </source>
</evidence>
<evidence type="ECO:0000256" key="3">
    <source>
        <dbReference type="ARBA" id="ARBA00022884"/>
    </source>
</evidence>
<organism evidence="9">
    <name type="scientific">uncultured delta proteobacterium Rifle_16ft_4_minimus_809</name>
    <dbReference type="NCBI Taxonomy" id="1665185"/>
    <lineage>
        <taxon>Bacteria</taxon>
        <taxon>Deltaproteobacteria</taxon>
        <taxon>environmental samples</taxon>
    </lineage>
</organism>
<dbReference type="CDD" id="cd00432">
    <property type="entry name" value="Ribosomal_L18_L5e"/>
    <property type="match status" value="1"/>
</dbReference>
<proteinExistence type="inferred from homology"/>
<accession>A0A0H4TE35</accession>
<dbReference type="GO" id="GO:0006412">
    <property type="term" value="P:translation"/>
    <property type="evidence" value="ECO:0007669"/>
    <property type="project" value="UniProtKB-UniRule"/>
</dbReference>
<dbReference type="PANTHER" id="PTHR12899">
    <property type="entry name" value="39S RIBOSOMAL PROTEIN L18, MITOCHONDRIAL"/>
    <property type="match status" value="1"/>
</dbReference>
<comment type="function">
    <text evidence="7">This is one of the proteins that bind and probably mediate the attachment of the 5S RNA into the large ribosomal subunit, where it forms part of the central protuberance.</text>
</comment>
<sequence>MGETNKRLTSRLNRKARVRKKVSGTSERPRLCVFRSASHIYAQVINDQDGTTLVEASSVSPDLKGEIKHGGNVVSAQKVGALVARKALAKNIKKVVFDRGGYLYHGRVKALADAARGEGLEF</sequence>
<keyword evidence="4 7" id="KW-0689">Ribosomal protein</keyword>
<dbReference type="InterPro" id="IPR004389">
    <property type="entry name" value="Ribosomal_uL18_bac-type"/>
</dbReference>
<name>A0A0H4TE35_9DELT</name>
<dbReference type="EMBL" id="KT007051">
    <property type="protein sequence ID" value="AKQ04847.1"/>
    <property type="molecule type" value="Genomic_DNA"/>
</dbReference>
<protein>
    <recommendedName>
        <fullName evidence="6 7">Large ribosomal subunit protein uL18</fullName>
    </recommendedName>
</protein>
<keyword evidence="3 7" id="KW-0694">RNA-binding</keyword>
<dbReference type="InterPro" id="IPR005484">
    <property type="entry name" value="Ribosomal_uL18_bac/plant/anim"/>
</dbReference>
<evidence type="ECO:0000256" key="6">
    <source>
        <dbReference type="ARBA" id="ARBA00035197"/>
    </source>
</evidence>
<evidence type="ECO:0000256" key="7">
    <source>
        <dbReference type="HAMAP-Rule" id="MF_01337"/>
    </source>
</evidence>
<evidence type="ECO:0000313" key="9">
    <source>
        <dbReference type="EMBL" id="AKQ04847.1"/>
    </source>
</evidence>
<dbReference type="AlphaFoldDB" id="A0A0H4TE35"/>
<dbReference type="SUPFAM" id="SSF53137">
    <property type="entry name" value="Translational machinery components"/>
    <property type="match status" value="1"/>
</dbReference>
<evidence type="ECO:0000256" key="5">
    <source>
        <dbReference type="ARBA" id="ARBA00023274"/>
    </source>
</evidence>
<dbReference type="Pfam" id="PF00861">
    <property type="entry name" value="Ribosomal_L18p"/>
    <property type="match status" value="1"/>
</dbReference>
<feature type="region of interest" description="Disordered" evidence="8">
    <location>
        <begin position="1"/>
        <end position="25"/>
    </location>
</feature>
<dbReference type="FunFam" id="3.30.420.100:FF:000001">
    <property type="entry name" value="50S ribosomal protein L18"/>
    <property type="match status" value="1"/>
</dbReference>
<feature type="compositionally biased region" description="Basic residues" evidence="8">
    <location>
        <begin position="8"/>
        <end position="22"/>
    </location>
</feature>
<dbReference type="Gene3D" id="3.30.420.100">
    <property type="match status" value="1"/>
</dbReference>
<keyword evidence="5 7" id="KW-0687">Ribonucleoprotein</keyword>
<comment type="similarity">
    <text evidence="1 7">Belongs to the universal ribosomal protein uL18 family.</text>
</comment>
<evidence type="ECO:0000256" key="8">
    <source>
        <dbReference type="SAM" id="MobiDB-lite"/>
    </source>
</evidence>
<dbReference type="HAMAP" id="MF_01337_B">
    <property type="entry name" value="Ribosomal_uL18_B"/>
    <property type="match status" value="1"/>
</dbReference>
<dbReference type="GO" id="GO:0008097">
    <property type="term" value="F:5S rRNA binding"/>
    <property type="evidence" value="ECO:0007669"/>
    <property type="project" value="TreeGrafter"/>
</dbReference>
<keyword evidence="2 7" id="KW-0699">rRNA-binding</keyword>
<dbReference type="GO" id="GO:0003735">
    <property type="term" value="F:structural constituent of ribosome"/>
    <property type="evidence" value="ECO:0007669"/>
    <property type="project" value="InterPro"/>
</dbReference>
<evidence type="ECO:0000256" key="4">
    <source>
        <dbReference type="ARBA" id="ARBA00022980"/>
    </source>
</evidence>
<dbReference type="NCBIfam" id="TIGR00060">
    <property type="entry name" value="L18_bact"/>
    <property type="match status" value="1"/>
</dbReference>